<feature type="signal peptide" evidence="6">
    <location>
        <begin position="1"/>
        <end position="16"/>
    </location>
</feature>
<evidence type="ECO:0000256" key="2">
    <source>
        <dbReference type="ARBA" id="ARBA00022645"/>
    </source>
</evidence>
<dbReference type="PANTHER" id="PTHR11802">
    <property type="entry name" value="SERINE PROTEASE FAMILY S10 SERINE CARBOXYPEPTIDASE"/>
    <property type="match status" value="1"/>
</dbReference>
<keyword evidence="4 6" id="KW-0378">Hydrolase</keyword>
<dbReference type="GeneID" id="33556771"/>
<dbReference type="EC" id="3.4.16.-" evidence="6"/>
<dbReference type="Gene3D" id="3.40.50.1820">
    <property type="entry name" value="alpha/beta hydrolase"/>
    <property type="match status" value="1"/>
</dbReference>
<dbReference type="OrthoDB" id="443318at2759"/>
<evidence type="ECO:0000256" key="3">
    <source>
        <dbReference type="ARBA" id="ARBA00022670"/>
    </source>
</evidence>
<comment type="similarity">
    <text evidence="1 6">Belongs to the peptidase S10 family.</text>
</comment>
<keyword evidence="6" id="KW-0732">Signal</keyword>
<dbReference type="GO" id="GO:0004185">
    <property type="term" value="F:serine-type carboxypeptidase activity"/>
    <property type="evidence" value="ECO:0007669"/>
    <property type="project" value="UniProtKB-UniRule"/>
</dbReference>
<feature type="chain" id="PRO_5011833672" description="Carboxypeptidase" evidence="6">
    <location>
        <begin position="17"/>
        <end position="521"/>
    </location>
</feature>
<gene>
    <name evidence="7" type="ORF">BD324DRAFT_617905</name>
</gene>
<keyword evidence="2 6" id="KW-0121">Carboxypeptidase</keyword>
<dbReference type="InterPro" id="IPR001563">
    <property type="entry name" value="Peptidase_S10"/>
</dbReference>
<keyword evidence="3 6" id="KW-0645">Protease</keyword>
<dbReference type="AlphaFoldDB" id="A0A1Y1ULK9"/>
<dbReference type="PANTHER" id="PTHR11802:SF452">
    <property type="entry name" value="CARBOXYPEPTIDASE"/>
    <property type="match status" value="1"/>
</dbReference>
<dbReference type="SUPFAM" id="SSF53474">
    <property type="entry name" value="alpha/beta-Hydrolases"/>
    <property type="match status" value="1"/>
</dbReference>
<proteinExistence type="inferred from homology"/>
<name>A0A1Y1ULK9_9TREE</name>
<comment type="caution">
    <text evidence="7">The sequence shown here is derived from an EMBL/GenBank/DDBJ whole genome shotgun (WGS) entry which is preliminary data.</text>
</comment>
<dbReference type="InterPro" id="IPR018202">
    <property type="entry name" value="Ser_caboxypep_ser_AS"/>
</dbReference>
<sequence length="521" mass="57063">MKVTTSVLALLPAALAAPRLFSPGNALDLAGDVIEKAQSWLSDEKDQWIAANDDVAAALRINTVNMHGMEYMTVEHPAFPLHRLRVVEPDVCDPAVKQLSGYLDISETKHLFFWFQESRNKPKEDPLVLWLNGGPGCSSTTGLMFELGGCAIADEGRNLTYNKYAWNSVANVIYLDQPIGVGFSYADGSEEVSDSHAAAEDVYAFLSLFISQFRKYSKQDFHVAGESYAGQYIPNIADVIYKKTAALAAAPNPNLPTLNFKSVLIGDGVTDPKAQYASVPDWACDGPYAVFDPRGSECANLRTKAARCERLAEACYKSNTRFTCVPAELYCVTQMIGPIQQLGLNLYDVRRPCNHSEEADGPLCYRETRWVETYLNQPAVKENLGVPAEINFESCNNQINQKFLLQGDGVHYAGALLGPLIDSGIRVLIYAGQADAIVNYIGCSRVVDNLQMRYAADYAAAKVHNFTDINGDVVGWTKQAGKGAGNITFVAFENAGHMVPHDDPMGALAMVSRWFNNEPLA</sequence>
<evidence type="ECO:0000313" key="7">
    <source>
        <dbReference type="EMBL" id="ORX38931.1"/>
    </source>
</evidence>
<dbReference type="PROSITE" id="PS00131">
    <property type="entry name" value="CARBOXYPEPT_SER_SER"/>
    <property type="match status" value="1"/>
</dbReference>
<protein>
    <recommendedName>
        <fullName evidence="6">Carboxypeptidase</fullName>
        <ecNumber evidence="6">3.4.16.-</ecNumber>
    </recommendedName>
</protein>
<accession>A0A1Y1ULK9</accession>
<keyword evidence="5" id="KW-0325">Glycoprotein</keyword>
<dbReference type="InParanoid" id="A0A1Y1ULK9"/>
<organism evidence="7 8">
    <name type="scientific">Kockovaella imperatae</name>
    <dbReference type="NCBI Taxonomy" id="4999"/>
    <lineage>
        <taxon>Eukaryota</taxon>
        <taxon>Fungi</taxon>
        <taxon>Dikarya</taxon>
        <taxon>Basidiomycota</taxon>
        <taxon>Agaricomycotina</taxon>
        <taxon>Tremellomycetes</taxon>
        <taxon>Tremellales</taxon>
        <taxon>Cuniculitremaceae</taxon>
        <taxon>Kockovaella</taxon>
    </lineage>
</organism>
<keyword evidence="8" id="KW-1185">Reference proteome</keyword>
<dbReference type="RefSeq" id="XP_021872794.1">
    <property type="nucleotide sequence ID" value="XM_022014963.1"/>
</dbReference>
<dbReference type="STRING" id="4999.A0A1Y1ULK9"/>
<dbReference type="GO" id="GO:0006508">
    <property type="term" value="P:proteolysis"/>
    <property type="evidence" value="ECO:0007669"/>
    <property type="project" value="UniProtKB-KW"/>
</dbReference>
<reference evidence="7 8" key="1">
    <citation type="submission" date="2017-03" db="EMBL/GenBank/DDBJ databases">
        <title>Widespread Adenine N6-methylation of Active Genes in Fungi.</title>
        <authorList>
            <consortium name="DOE Joint Genome Institute"/>
            <person name="Mondo S.J."/>
            <person name="Dannebaum R.O."/>
            <person name="Kuo R.C."/>
            <person name="Louie K.B."/>
            <person name="Bewick A.J."/>
            <person name="Labutti K."/>
            <person name="Haridas S."/>
            <person name="Kuo A."/>
            <person name="Salamov A."/>
            <person name="Ahrendt S.R."/>
            <person name="Lau R."/>
            <person name="Bowen B.P."/>
            <person name="Lipzen A."/>
            <person name="Sullivan W."/>
            <person name="Andreopoulos W.B."/>
            <person name="Clum A."/>
            <person name="Lindquist E."/>
            <person name="Daum C."/>
            <person name="Northen T.R."/>
            <person name="Ramamoorthy G."/>
            <person name="Schmitz R.J."/>
            <person name="Gryganskyi A."/>
            <person name="Culley D."/>
            <person name="Magnuson J."/>
            <person name="James T.Y."/>
            <person name="O'Malley M.A."/>
            <person name="Stajich J.E."/>
            <person name="Spatafora J.W."/>
            <person name="Visel A."/>
            <person name="Grigoriev I.V."/>
        </authorList>
    </citation>
    <scope>NUCLEOTIDE SEQUENCE [LARGE SCALE GENOMIC DNA]</scope>
    <source>
        <strain evidence="7 8">NRRL Y-17943</strain>
    </source>
</reference>
<evidence type="ECO:0000256" key="1">
    <source>
        <dbReference type="ARBA" id="ARBA00009431"/>
    </source>
</evidence>
<evidence type="ECO:0000256" key="5">
    <source>
        <dbReference type="ARBA" id="ARBA00023180"/>
    </source>
</evidence>
<evidence type="ECO:0000313" key="8">
    <source>
        <dbReference type="Proteomes" id="UP000193218"/>
    </source>
</evidence>
<dbReference type="PRINTS" id="PR00724">
    <property type="entry name" value="CRBOXYPTASEC"/>
</dbReference>
<evidence type="ECO:0000256" key="6">
    <source>
        <dbReference type="RuleBase" id="RU361156"/>
    </source>
</evidence>
<dbReference type="EMBL" id="NBSH01000003">
    <property type="protein sequence ID" value="ORX38931.1"/>
    <property type="molecule type" value="Genomic_DNA"/>
</dbReference>
<dbReference type="GO" id="GO:0000324">
    <property type="term" value="C:fungal-type vacuole"/>
    <property type="evidence" value="ECO:0007669"/>
    <property type="project" value="TreeGrafter"/>
</dbReference>
<evidence type="ECO:0000256" key="4">
    <source>
        <dbReference type="ARBA" id="ARBA00022801"/>
    </source>
</evidence>
<dbReference type="Pfam" id="PF00450">
    <property type="entry name" value="Peptidase_S10"/>
    <property type="match status" value="1"/>
</dbReference>
<dbReference type="Gene3D" id="1.10.287.410">
    <property type="match status" value="1"/>
</dbReference>
<dbReference type="InterPro" id="IPR029058">
    <property type="entry name" value="AB_hydrolase_fold"/>
</dbReference>
<dbReference type="Proteomes" id="UP000193218">
    <property type="component" value="Unassembled WGS sequence"/>
</dbReference>